<organism evidence="3 4">
    <name type="scientific">Gordonia hydrophobica</name>
    <dbReference type="NCBI Taxonomy" id="40516"/>
    <lineage>
        <taxon>Bacteria</taxon>
        <taxon>Bacillati</taxon>
        <taxon>Actinomycetota</taxon>
        <taxon>Actinomycetes</taxon>
        <taxon>Mycobacteriales</taxon>
        <taxon>Gordoniaceae</taxon>
        <taxon>Gordonia</taxon>
    </lineage>
</organism>
<dbReference type="Proteomes" id="UP001479933">
    <property type="component" value="Chromosome"/>
</dbReference>
<dbReference type="EMBL" id="CP136137">
    <property type="protein sequence ID" value="WYY07308.1"/>
    <property type="molecule type" value="Genomic_DNA"/>
</dbReference>
<gene>
    <name evidence="3" type="ORF">RVF87_20320</name>
</gene>
<accession>A0ABZ2U0W7</accession>
<dbReference type="InterPro" id="IPR021215">
    <property type="entry name" value="DUF2752"/>
</dbReference>
<keyword evidence="2" id="KW-1133">Transmembrane helix</keyword>
<dbReference type="RefSeq" id="WP_169802447.1">
    <property type="nucleotide sequence ID" value="NZ_CP136137.1"/>
</dbReference>
<feature type="transmembrane region" description="Helical" evidence="2">
    <location>
        <begin position="91"/>
        <end position="112"/>
    </location>
</feature>
<keyword evidence="2" id="KW-0812">Transmembrane</keyword>
<evidence type="ECO:0000256" key="1">
    <source>
        <dbReference type="SAM" id="MobiDB-lite"/>
    </source>
</evidence>
<proteinExistence type="predicted"/>
<feature type="transmembrane region" description="Helical" evidence="2">
    <location>
        <begin position="27"/>
        <end position="47"/>
    </location>
</feature>
<protein>
    <submittedName>
        <fullName evidence="3">DUF2752 domain-containing protein</fullName>
    </submittedName>
</protein>
<evidence type="ECO:0000256" key="2">
    <source>
        <dbReference type="SAM" id="Phobius"/>
    </source>
</evidence>
<evidence type="ECO:0000313" key="4">
    <source>
        <dbReference type="Proteomes" id="UP001479933"/>
    </source>
</evidence>
<feature type="region of interest" description="Disordered" evidence="1">
    <location>
        <begin position="1"/>
        <end position="20"/>
    </location>
</feature>
<sequence length="149" mass="15931">MTADRARSTRRNDVVRPGRRRSRTSEAALLTGIGLAAVVAAACFPVAEVEHGPVLCPIRRFTGIPCPGCGLTRSFVYTVHGHFGDAFSAHAFGPVLVALILGACILLPLRAVRHRPPIRMNRVVTHPVGLLFIASWLGYAVVRMIAAAG</sequence>
<keyword evidence="2" id="KW-0472">Membrane</keyword>
<dbReference type="Pfam" id="PF10825">
    <property type="entry name" value="DUF2752"/>
    <property type="match status" value="1"/>
</dbReference>
<evidence type="ECO:0000313" key="3">
    <source>
        <dbReference type="EMBL" id="WYY07308.1"/>
    </source>
</evidence>
<reference evidence="3 4" key="1">
    <citation type="journal article" date="2023" name="Virus Evol.">
        <title>Computational host range prediction-The good, the bad, and the ugly.</title>
        <authorList>
            <person name="Howell A.A."/>
            <person name="Versoza C.J."/>
            <person name="Pfeifer S.P."/>
        </authorList>
    </citation>
    <scope>NUCLEOTIDE SEQUENCE [LARGE SCALE GENOMIC DNA]</scope>
    <source>
        <strain evidence="3 4">1610/1b</strain>
    </source>
</reference>
<feature type="compositionally biased region" description="Basic and acidic residues" evidence="1">
    <location>
        <begin position="1"/>
        <end position="16"/>
    </location>
</feature>
<feature type="transmembrane region" description="Helical" evidence="2">
    <location>
        <begin position="124"/>
        <end position="146"/>
    </location>
</feature>
<name>A0ABZ2U0W7_9ACTN</name>
<keyword evidence="4" id="KW-1185">Reference proteome</keyword>